<dbReference type="InterPro" id="IPR006683">
    <property type="entry name" value="Thioestr_dom"/>
</dbReference>
<dbReference type="GO" id="GO:0005829">
    <property type="term" value="C:cytosol"/>
    <property type="evidence" value="ECO:0007669"/>
    <property type="project" value="TreeGrafter"/>
</dbReference>
<dbReference type="Proteomes" id="UP000325529">
    <property type="component" value="Chromosome"/>
</dbReference>
<dbReference type="GO" id="GO:0061522">
    <property type="term" value="F:1,4-dihydroxy-2-naphthoyl-CoA thioesterase activity"/>
    <property type="evidence" value="ECO:0007669"/>
    <property type="project" value="TreeGrafter"/>
</dbReference>
<comment type="similarity">
    <text evidence="1">Belongs to the thioesterase PaaI family.</text>
</comment>
<dbReference type="EMBL" id="CP023699">
    <property type="protein sequence ID" value="QEU90686.1"/>
    <property type="molecule type" value="Genomic_DNA"/>
</dbReference>
<dbReference type="SUPFAM" id="SSF54637">
    <property type="entry name" value="Thioesterase/thiol ester dehydrase-isomerase"/>
    <property type="match status" value="1"/>
</dbReference>
<feature type="domain" description="Thioesterase" evidence="3">
    <location>
        <begin position="50"/>
        <end position="127"/>
    </location>
</feature>
<gene>
    <name evidence="4" type="ORF">CP970_06960</name>
</gene>
<evidence type="ECO:0000313" key="4">
    <source>
        <dbReference type="EMBL" id="QEU90686.1"/>
    </source>
</evidence>
<name>A0A5J6GBP5_STRKN</name>
<dbReference type="AlphaFoldDB" id="A0A5J6GBP5"/>
<dbReference type="KEGG" id="ska:CP970_06960"/>
<organism evidence="4 5">
    <name type="scientific">Streptomyces kanamyceticus</name>
    <dbReference type="NCBI Taxonomy" id="1967"/>
    <lineage>
        <taxon>Bacteria</taxon>
        <taxon>Bacillati</taxon>
        <taxon>Actinomycetota</taxon>
        <taxon>Actinomycetes</taxon>
        <taxon>Kitasatosporales</taxon>
        <taxon>Streptomycetaceae</taxon>
        <taxon>Streptomyces</taxon>
    </lineage>
</organism>
<evidence type="ECO:0000256" key="1">
    <source>
        <dbReference type="ARBA" id="ARBA00008324"/>
    </source>
</evidence>
<dbReference type="OrthoDB" id="9798208at2"/>
<dbReference type="PANTHER" id="PTHR43240">
    <property type="entry name" value="1,4-DIHYDROXY-2-NAPHTHOYL-COA THIOESTERASE 1"/>
    <property type="match status" value="1"/>
</dbReference>
<evidence type="ECO:0000259" key="3">
    <source>
        <dbReference type="Pfam" id="PF03061"/>
    </source>
</evidence>
<dbReference type="InterPro" id="IPR003736">
    <property type="entry name" value="PAAI_dom"/>
</dbReference>
<dbReference type="CDD" id="cd03443">
    <property type="entry name" value="PaaI_thioesterase"/>
    <property type="match status" value="1"/>
</dbReference>
<dbReference type="NCBIfam" id="TIGR00369">
    <property type="entry name" value="unchar_dom_1"/>
    <property type="match status" value="1"/>
</dbReference>
<accession>A0A5J6GBP5</accession>
<proteinExistence type="inferred from homology"/>
<dbReference type="Gene3D" id="3.10.129.10">
    <property type="entry name" value="Hotdog Thioesterase"/>
    <property type="match status" value="1"/>
</dbReference>
<dbReference type="InterPro" id="IPR029069">
    <property type="entry name" value="HotDog_dom_sf"/>
</dbReference>
<dbReference type="RefSeq" id="WP_055544211.1">
    <property type="nucleotide sequence ID" value="NZ_CP023699.1"/>
</dbReference>
<dbReference type="PANTHER" id="PTHR43240:SF5">
    <property type="entry name" value="1,4-DIHYDROXY-2-NAPHTHOYL-COA THIOESTERASE 1"/>
    <property type="match status" value="1"/>
</dbReference>
<keyword evidence="2" id="KW-0378">Hydrolase</keyword>
<protein>
    <submittedName>
        <fullName evidence="4">PaaI family thioesterase</fullName>
    </submittedName>
</protein>
<dbReference type="Pfam" id="PF03061">
    <property type="entry name" value="4HBT"/>
    <property type="match status" value="1"/>
</dbReference>
<reference evidence="4 5" key="1">
    <citation type="submission" date="2017-09" db="EMBL/GenBank/DDBJ databases">
        <authorList>
            <person name="Lee N."/>
            <person name="Cho B.-K."/>
        </authorList>
    </citation>
    <scope>NUCLEOTIDE SEQUENCE [LARGE SCALE GENOMIC DNA]</scope>
    <source>
        <strain evidence="4 5">ATCC 12853</strain>
    </source>
</reference>
<sequence length="144" mass="15371">MKQPMDRIMADLPPELAAEQLVNRLGIKITEWSRERVVGTMPVAGNRQPFGLLHGGASAALAETLGSLAAAAYVAPDGMLVGLELNCTHHRAARDGLVTGVCEPLHEGAQIGTYQVTITNDRDQLVCSARLTCLLRKGRNTGGR</sequence>
<evidence type="ECO:0000313" key="5">
    <source>
        <dbReference type="Proteomes" id="UP000325529"/>
    </source>
</evidence>
<evidence type="ECO:0000256" key="2">
    <source>
        <dbReference type="ARBA" id="ARBA00022801"/>
    </source>
</evidence>
<keyword evidence="5" id="KW-1185">Reference proteome</keyword>